<organism evidence="9 10">
    <name type="scientific">Alteribacillus persepolensis</name>
    <dbReference type="NCBI Taxonomy" id="568899"/>
    <lineage>
        <taxon>Bacteria</taxon>
        <taxon>Bacillati</taxon>
        <taxon>Bacillota</taxon>
        <taxon>Bacilli</taxon>
        <taxon>Bacillales</taxon>
        <taxon>Bacillaceae</taxon>
        <taxon>Alteribacillus</taxon>
    </lineage>
</organism>
<dbReference type="RefSeq" id="WP_091276363.1">
    <property type="nucleotide sequence ID" value="NZ_FNDK01000031.1"/>
</dbReference>
<dbReference type="InterPro" id="IPR004681">
    <property type="entry name" value="TRAP_DctM"/>
</dbReference>
<keyword evidence="5 7" id="KW-1133">Transmembrane helix</keyword>
<evidence type="ECO:0000256" key="2">
    <source>
        <dbReference type="ARBA" id="ARBA00022475"/>
    </source>
</evidence>
<reference evidence="9 10" key="1">
    <citation type="submission" date="2016-10" db="EMBL/GenBank/DDBJ databases">
        <authorList>
            <person name="de Groot N.N."/>
        </authorList>
    </citation>
    <scope>NUCLEOTIDE SEQUENCE [LARGE SCALE GENOMIC DNA]</scope>
    <source>
        <strain evidence="9 10">DSM 21632</strain>
    </source>
</reference>
<dbReference type="PANTHER" id="PTHR33362">
    <property type="entry name" value="SIALIC ACID TRAP TRANSPORTER PERMEASE PROTEIN SIAT-RELATED"/>
    <property type="match status" value="1"/>
</dbReference>
<evidence type="ECO:0000313" key="10">
    <source>
        <dbReference type="Proteomes" id="UP000199163"/>
    </source>
</evidence>
<feature type="domain" description="TRAP C4-dicarboxylate transport system permease DctM subunit" evidence="8">
    <location>
        <begin position="11"/>
        <end position="428"/>
    </location>
</feature>
<evidence type="ECO:0000256" key="1">
    <source>
        <dbReference type="ARBA" id="ARBA00004429"/>
    </source>
</evidence>
<dbReference type="NCBIfam" id="TIGR00786">
    <property type="entry name" value="dctM"/>
    <property type="match status" value="1"/>
</dbReference>
<feature type="transmembrane region" description="Helical" evidence="7">
    <location>
        <begin position="101"/>
        <end position="126"/>
    </location>
</feature>
<evidence type="ECO:0000256" key="4">
    <source>
        <dbReference type="ARBA" id="ARBA00022692"/>
    </source>
</evidence>
<feature type="transmembrane region" description="Helical" evidence="7">
    <location>
        <begin position="146"/>
        <end position="169"/>
    </location>
</feature>
<dbReference type="InterPro" id="IPR010656">
    <property type="entry name" value="DctM"/>
</dbReference>
<dbReference type="AlphaFoldDB" id="A0A1G8JBG7"/>
<feature type="transmembrane region" description="Helical" evidence="7">
    <location>
        <begin position="226"/>
        <end position="245"/>
    </location>
</feature>
<dbReference type="Proteomes" id="UP000199163">
    <property type="component" value="Unassembled WGS sequence"/>
</dbReference>
<evidence type="ECO:0000256" key="5">
    <source>
        <dbReference type="ARBA" id="ARBA00022989"/>
    </source>
</evidence>
<evidence type="ECO:0000256" key="7">
    <source>
        <dbReference type="SAM" id="Phobius"/>
    </source>
</evidence>
<accession>A0A1G8JBG7</accession>
<keyword evidence="6 7" id="KW-0472">Membrane</keyword>
<evidence type="ECO:0000256" key="3">
    <source>
        <dbReference type="ARBA" id="ARBA00022519"/>
    </source>
</evidence>
<dbReference type="GO" id="GO:0005886">
    <property type="term" value="C:plasma membrane"/>
    <property type="evidence" value="ECO:0007669"/>
    <property type="project" value="UniProtKB-SubCell"/>
</dbReference>
<dbReference type="EMBL" id="FNDK01000031">
    <property type="protein sequence ID" value="SDI28624.1"/>
    <property type="molecule type" value="Genomic_DNA"/>
</dbReference>
<protein>
    <submittedName>
        <fullName evidence="9">TRAP transporter, DctM subunit</fullName>
    </submittedName>
</protein>
<comment type="subcellular location">
    <subcellularLocation>
        <location evidence="1">Cell inner membrane</location>
        <topology evidence="1">Multi-pass membrane protein</topology>
    </subcellularLocation>
</comment>
<dbReference type="Pfam" id="PF06808">
    <property type="entry name" value="DctM"/>
    <property type="match status" value="1"/>
</dbReference>
<keyword evidence="10" id="KW-1185">Reference proteome</keyword>
<feature type="transmembrane region" description="Helical" evidence="7">
    <location>
        <begin position="365"/>
        <end position="391"/>
    </location>
</feature>
<keyword evidence="3" id="KW-0997">Cell inner membrane</keyword>
<feature type="transmembrane region" description="Helical" evidence="7">
    <location>
        <begin position="412"/>
        <end position="433"/>
    </location>
</feature>
<proteinExistence type="predicted"/>
<keyword evidence="4 7" id="KW-0812">Transmembrane</keyword>
<feature type="transmembrane region" description="Helical" evidence="7">
    <location>
        <begin position="7"/>
        <end position="40"/>
    </location>
</feature>
<evidence type="ECO:0000256" key="6">
    <source>
        <dbReference type="ARBA" id="ARBA00023136"/>
    </source>
</evidence>
<dbReference type="GO" id="GO:0022857">
    <property type="term" value="F:transmembrane transporter activity"/>
    <property type="evidence" value="ECO:0007669"/>
    <property type="project" value="TreeGrafter"/>
</dbReference>
<feature type="transmembrane region" description="Helical" evidence="7">
    <location>
        <begin position="323"/>
        <end position="345"/>
    </location>
</feature>
<sequence>MEWWITLLLIFGGLITLFVIGLPIAFAFLTVNLVGAILLWNGAAGVNQLVLNIFDSVSKFSLLPIPMFILMGEIMFRTGLGIKVFETIGKWLGRLPGRLSIVAVGSGTFFSVLSGSSVASTALLGSLLVPDMQKKGYSHAMSVGPILGSAGLATMIPPTALGILLASLASIPVGHFLVAIFIPGILLALLFLIYIVVRSYLQPHLAPKYNVEKVPLSEKITDTVKYILPLGIVVFLLLGVIILGFGTPTQSATLGAVGTVILSYFYGGLTWKSIWDSLTGTFRSSVMIYMIIIGSTTFGQILSYTGVTQGLVQIVSELEFHPLIILILLQLALLILGCFMEPLSIMMMTLPVLMPIASSMGFDPLWFGVIILLNMQIATITPPFGMDLFAMKSVMPRNSITMVDIYKAVTPFLVLNVVLMFILIFFPSLSLWLPSLMTQ</sequence>
<evidence type="ECO:0000259" key="8">
    <source>
        <dbReference type="Pfam" id="PF06808"/>
    </source>
</evidence>
<feature type="transmembrane region" description="Helical" evidence="7">
    <location>
        <begin position="286"/>
        <end position="311"/>
    </location>
</feature>
<keyword evidence="2" id="KW-1003">Cell membrane</keyword>
<feature type="transmembrane region" description="Helical" evidence="7">
    <location>
        <begin position="60"/>
        <end position="80"/>
    </location>
</feature>
<gene>
    <name evidence="9" type="ORF">SAMN05192534_13117</name>
</gene>
<dbReference type="PANTHER" id="PTHR33362:SF5">
    <property type="entry name" value="C4-DICARBOXYLATE TRAP TRANSPORTER LARGE PERMEASE PROTEIN DCTM"/>
    <property type="match status" value="1"/>
</dbReference>
<dbReference type="PIRSF" id="PIRSF006066">
    <property type="entry name" value="HI0050"/>
    <property type="match status" value="1"/>
</dbReference>
<feature type="transmembrane region" description="Helical" evidence="7">
    <location>
        <begin position="252"/>
        <end position="274"/>
    </location>
</feature>
<feature type="transmembrane region" description="Helical" evidence="7">
    <location>
        <begin position="176"/>
        <end position="197"/>
    </location>
</feature>
<name>A0A1G8JBG7_9BACI</name>
<dbReference type="STRING" id="568899.SAMN05192534_13117"/>
<dbReference type="OrthoDB" id="9785600at2"/>
<evidence type="ECO:0000313" key="9">
    <source>
        <dbReference type="EMBL" id="SDI28624.1"/>
    </source>
</evidence>